<protein>
    <submittedName>
        <fullName evidence="2">Uncharacterized protein</fullName>
    </submittedName>
</protein>
<gene>
    <name evidence="2" type="ORF">CK203_055593</name>
</gene>
<reference evidence="2 3" key="1">
    <citation type="journal article" date="2018" name="PLoS Genet.">
        <title>Population sequencing reveals clonal diversity and ancestral inbreeding in the grapevine cultivar Chardonnay.</title>
        <authorList>
            <person name="Roach M.J."/>
            <person name="Johnson D.L."/>
            <person name="Bohlmann J."/>
            <person name="van Vuuren H.J."/>
            <person name="Jones S.J."/>
            <person name="Pretorius I.S."/>
            <person name="Schmidt S.A."/>
            <person name="Borneman A.R."/>
        </authorList>
    </citation>
    <scope>NUCLEOTIDE SEQUENCE [LARGE SCALE GENOMIC DNA]</scope>
    <source>
        <strain evidence="3">cv. Chardonnay</strain>
        <tissue evidence="2">Leaf</tissue>
    </source>
</reference>
<sequence length="171" mass="18941">MCGDDDHFAWKRPVSSEACRGLSTTEGLIRAPDPSDQRSDQGGMDSQIVTVDQFAAAMASIQEAITSLGQRIDGSRPRSQTEVVPPLVTVPTRTLEDPHARMDRLEQRLRQLRTSGRAITWEDFDGAPMVSLPANSGMPEIERYMGIGCHRIHLRLYNTIMRAHGLDGGLR</sequence>
<evidence type="ECO:0000313" key="2">
    <source>
        <dbReference type="EMBL" id="RVW63858.1"/>
    </source>
</evidence>
<comment type="caution">
    <text evidence="2">The sequence shown here is derived from an EMBL/GenBank/DDBJ whole genome shotgun (WGS) entry which is preliminary data.</text>
</comment>
<dbReference type="EMBL" id="QGNW01000730">
    <property type="protein sequence ID" value="RVW63858.1"/>
    <property type="molecule type" value="Genomic_DNA"/>
</dbReference>
<proteinExistence type="predicted"/>
<accession>A0A438FV91</accession>
<name>A0A438FV91_VITVI</name>
<evidence type="ECO:0000313" key="3">
    <source>
        <dbReference type="Proteomes" id="UP000288805"/>
    </source>
</evidence>
<dbReference type="Proteomes" id="UP000288805">
    <property type="component" value="Unassembled WGS sequence"/>
</dbReference>
<evidence type="ECO:0000256" key="1">
    <source>
        <dbReference type="SAM" id="MobiDB-lite"/>
    </source>
</evidence>
<organism evidence="2 3">
    <name type="scientific">Vitis vinifera</name>
    <name type="common">Grape</name>
    <dbReference type="NCBI Taxonomy" id="29760"/>
    <lineage>
        <taxon>Eukaryota</taxon>
        <taxon>Viridiplantae</taxon>
        <taxon>Streptophyta</taxon>
        <taxon>Embryophyta</taxon>
        <taxon>Tracheophyta</taxon>
        <taxon>Spermatophyta</taxon>
        <taxon>Magnoliopsida</taxon>
        <taxon>eudicotyledons</taxon>
        <taxon>Gunneridae</taxon>
        <taxon>Pentapetalae</taxon>
        <taxon>rosids</taxon>
        <taxon>Vitales</taxon>
        <taxon>Vitaceae</taxon>
        <taxon>Viteae</taxon>
        <taxon>Vitis</taxon>
    </lineage>
</organism>
<feature type="region of interest" description="Disordered" evidence="1">
    <location>
        <begin position="21"/>
        <end position="43"/>
    </location>
</feature>
<dbReference type="AlphaFoldDB" id="A0A438FV91"/>